<dbReference type="Pfam" id="PF03564">
    <property type="entry name" value="DUF1759"/>
    <property type="match status" value="1"/>
</dbReference>
<comment type="caution">
    <text evidence="2">The sequence shown here is derived from an EMBL/GenBank/DDBJ whole genome shotgun (WGS) entry which is preliminary data.</text>
</comment>
<sequence length="483" mass="54775">MFLFIESHVYVQLTFCPDDLCLSGPHIVNCVHHFSSLPEHLVLRAGAINLRDLLLDSQSFQESSQLSSLLLNIVSHLSFISRACTYIYTSVHLVIVSPRSSLQLATASRWYGIMADNTQPKPDEEIDYVGELADMKRTRKTPRGQITLTSNQIDTLTNTRGSRGAIQGLIIYLKDLLLRASRLQTEIAAMEVDEEEAERQDNKHFTYITSAGESTTAAQDYLRSSEGEAASVVGEGLIPEPPTASPSEILRREQARQDEITVARLRAEIAKEQVDRAWEEANEAQKALRELAKALLGQQRQRNFDRNQETLDHWIDLYSSGRLSPSFAARSTRSSVSAELDPFDGKALEWFTWIDLFRALVHDTPKSPGEKLALLKKFLRGDCLDQVYGLGGGESAYIEALVRLKQTYGRRDVMRAAHHQAIKRLEPKQDPASFKRFAERIRTHLFDLSRIGETITTDFIERICLKLQLPDRLAWNEDRHERI</sequence>
<dbReference type="PANTHER" id="PTHR46903:SF1">
    <property type="entry name" value="CCHC-TYPE DOMAIN-CONTAINING PROTEIN"/>
    <property type="match status" value="1"/>
</dbReference>
<gene>
    <name evidence="2" type="ORF">DGAL_LOCUS2159</name>
</gene>
<accession>A0A8J2RCV2</accession>
<proteinExistence type="predicted"/>
<keyword evidence="3" id="KW-1185">Reference proteome</keyword>
<evidence type="ECO:0000256" key="1">
    <source>
        <dbReference type="SAM" id="Coils"/>
    </source>
</evidence>
<dbReference type="EMBL" id="CAKKLH010000028">
    <property type="protein sequence ID" value="CAH0099987.1"/>
    <property type="molecule type" value="Genomic_DNA"/>
</dbReference>
<dbReference type="InterPro" id="IPR005312">
    <property type="entry name" value="DUF1759"/>
</dbReference>
<protein>
    <submittedName>
        <fullName evidence="2">Uncharacterized protein</fullName>
    </submittedName>
</protein>
<feature type="coiled-coil region" evidence="1">
    <location>
        <begin position="173"/>
        <end position="200"/>
    </location>
</feature>
<organism evidence="2 3">
    <name type="scientific">Daphnia galeata</name>
    <dbReference type="NCBI Taxonomy" id="27404"/>
    <lineage>
        <taxon>Eukaryota</taxon>
        <taxon>Metazoa</taxon>
        <taxon>Ecdysozoa</taxon>
        <taxon>Arthropoda</taxon>
        <taxon>Crustacea</taxon>
        <taxon>Branchiopoda</taxon>
        <taxon>Diplostraca</taxon>
        <taxon>Cladocera</taxon>
        <taxon>Anomopoda</taxon>
        <taxon>Daphniidae</taxon>
        <taxon>Daphnia</taxon>
    </lineage>
</organism>
<dbReference type="PANTHER" id="PTHR46903">
    <property type="entry name" value="C2H2-TYPE DOMAIN-CONTAINING PROTEIN"/>
    <property type="match status" value="1"/>
</dbReference>
<keyword evidence="1" id="KW-0175">Coiled coil</keyword>
<name>A0A8J2RCV2_9CRUS</name>
<dbReference type="AlphaFoldDB" id="A0A8J2RCV2"/>
<dbReference type="OrthoDB" id="6354944at2759"/>
<reference evidence="2" key="1">
    <citation type="submission" date="2021-11" db="EMBL/GenBank/DDBJ databases">
        <authorList>
            <person name="Schell T."/>
        </authorList>
    </citation>
    <scope>NUCLEOTIDE SEQUENCE</scope>
    <source>
        <strain evidence="2">M5</strain>
    </source>
</reference>
<evidence type="ECO:0000313" key="3">
    <source>
        <dbReference type="Proteomes" id="UP000789390"/>
    </source>
</evidence>
<dbReference type="Proteomes" id="UP000789390">
    <property type="component" value="Unassembled WGS sequence"/>
</dbReference>
<evidence type="ECO:0000313" key="2">
    <source>
        <dbReference type="EMBL" id="CAH0099987.1"/>
    </source>
</evidence>